<dbReference type="PROSITE" id="PS51257">
    <property type="entry name" value="PROKAR_LIPOPROTEIN"/>
    <property type="match status" value="1"/>
</dbReference>
<proteinExistence type="predicted"/>
<keyword evidence="2" id="KW-0812">Transmembrane</keyword>
<reference evidence="5" key="1">
    <citation type="submission" date="2016-06" db="UniProtKB">
        <authorList>
            <consortium name="WormBaseParasite"/>
        </authorList>
    </citation>
    <scope>IDENTIFICATION</scope>
</reference>
<dbReference type="EMBL" id="UZAJ01009624">
    <property type="protein sequence ID" value="VDO55849.1"/>
    <property type="molecule type" value="Genomic_DNA"/>
</dbReference>
<sequence length="99" mass="11571">MTDIRWRNSRTSPSSSASTGCQFIHESPNMWKYEGYLDEEKAIINRGLESAKRLTAWYHERLKSIEKRANLLDRGLVPVVSEYIIVVVVFFLIIYLHLL</sequence>
<dbReference type="Proteomes" id="UP000267606">
    <property type="component" value="Unassembled WGS sequence"/>
</dbReference>
<organism evidence="5">
    <name type="scientific">Onchocerca flexuosa</name>
    <dbReference type="NCBI Taxonomy" id="387005"/>
    <lineage>
        <taxon>Eukaryota</taxon>
        <taxon>Metazoa</taxon>
        <taxon>Ecdysozoa</taxon>
        <taxon>Nematoda</taxon>
        <taxon>Chromadorea</taxon>
        <taxon>Rhabditida</taxon>
        <taxon>Spirurina</taxon>
        <taxon>Spiruromorpha</taxon>
        <taxon>Filarioidea</taxon>
        <taxon>Onchocercidae</taxon>
        <taxon>Onchocerca</taxon>
    </lineage>
</organism>
<protein>
    <submittedName>
        <fullName evidence="5">DUF630 family protein</fullName>
    </submittedName>
</protein>
<evidence type="ECO:0000256" key="2">
    <source>
        <dbReference type="SAM" id="Phobius"/>
    </source>
</evidence>
<evidence type="ECO:0000256" key="1">
    <source>
        <dbReference type="SAM" id="MobiDB-lite"/>
    </source>
</evidence>
<reference evidence="3 4" key="2">
    <citation type="submission" date="2018-11" db="EMBL/GenBank/DDBJ databases">
        <authorList>
            <consortium name="Pathogen Informatics"/>
        </authorList>
    </citation>
    <scope>NUCLEOTIDE SEQUENCE [LARGE SCALE GENOMIC DNA]</scope>
</reference>
<keyword evidence="2" id="KW-0472">Membrane</keyword>
<feature type="transmembrane region" description="Helical" evidence="2">
    <location>
        <begin position="76"/>
        <end position="98"/>
    </location>
</feature>
<dbReference type="WBParaSite" id="OFLC_0000847901-mRNA-1">
    <property type="protein sequence ID" value="OFLC_0000847901-mRNA-1"/>
    <property type="gene ID" value="OFLC_0000847901"/>
</dbReference>
<name>A0A183HLW8_9BILA</name>
<dbReference type="STRING" id="387005.A0A183HLW8"/>
<evidence type="ECO:0000313" key="3">
    <source>
        <dbReference type="EMBL" id="VDO55849.1"/>
    </source>
</evidence>
<keyword evidence="4" id="KW-1185">Reference proteome</keyword>
<accession>A0A183HLW8</accession>
<gene>
    <name evidence="3" type="ORF">OFLC_LOCUS8477</name>
</gene>
<keyword evidence="2" id="KW-1133">Transmembrane helix</keyword>
<feature type="compositionally biased region" description="Low complexity" evidence="1">
    <location>
        <begin position="9"/>
        <end position="18"/>
    </location>
</feature>
<evidence type="ECO:0000313" key="4">
    <source>
        <dbReference type="Proteomes" id="UP000267606"/>
    </source>
</evidence>
<dbReference type="AlphaFoldDB" id="A0A183HLW8"/>
<evidence type="ECO:0000313" key="5">
    <source>
        <dbReference type="WBParaSite" id="OFLC_0000847901-mRNA-1"/>
    </source>
</evidence>
<feature type="region of interest" description="Disordered" evidence="1">
    <location>
        <begin position="1"/>
        <end position="20"/>
    </location>
</feature>